<reference evidence="2" key="1">
    <citation type="submission" date="2019-12" db="EMBL/GenBank/DDBJ databases">
        <title>Clostridiaceae gen. nov. sp. nov., isolated from sediment in Xinjiang, China.</title>
        <authorList>
            <person name="Zhang R."/>
        </authorList>
    </citation>
    <scope>NUCLEOTIDE SEQUENCE</scope>
    <source>
        <strain evidence="2">D2Q-11</strain>
    </source>
</reference>
<evidence type="ECO:0000259" key="1">
    <source>
        <dbReference type="PROSITE" id="PS50112"/>
    </source>
</evidence>
<dbReference type="InterPro" id="IPR035965">
    <property type="entry name" value="PAS-like_dom_sf"/>
</dbReference>
<dbReference type="AlphaFoldDB" id="A0A942URZ1"/>
<sequence length="426" mass="49689">MVNNYMVLRSFVEKILNVSTSFIGESDVDKHITSALKDVGEFSKVDRICILLLKGQGKSLKCSHKWSNPKTISKFEMSNINISSIPWVMREITKDNKVKINNLNKVREDAKKELSFLCSKNSKSILILPIKDKENILGVIGFEKIDKPKKWSKFDIYLFNMFIDMLSIIFEKHKILNVLEDKKTQYKEIFKRSINPIILSDTEGNFIDYNDAALKFFETTSEEIKERKIWDYYLPHLKEKQKYKFIEDTKNTIVENKFYINGKIKTFIFNKFSVNEKGKVQYYSIGQDLTHLKNIEYNLHENKQLYKSLYDYNMDLIFSIDLKGTISMANPRVESLLGFSQKEIIGKYFTEFLPPSKLINVLGKFNKVKDGEAVRFEVATFRKNGDEILLDVQGVPIIVNNIIKGVYVIARDITKVRESDIELKNY</sequence>
<evidence type="ECO:0000313" key="3">
    <source>
        <dbReference type="Proteomes" id="UP000724672"/>
    </source>
</evidence>
<dbReference type="SMART" id="SM00091">
    <property type="entry name" value="PAS"/>
    <property type="match status" value="2"/>
</dbReference>
<dbReference type="NCBIfam" id="TIGR00229">
    <property type="entry name" value="sensory_box"/>
    <property type="match status" value="2"/>
</dbReference>
<dbReference type="PANTHER" id="PTHR44757:SF2">
    <property type="entry name" value="BIOFILM ARCHITECTURE MAINTENANCE PROTEIN MBAA"/>
    <property type="match status" value="1"/>
</dbReference>
<protein>
    <submittedName>
        <fullName evidence="2">PAS domain S-box protein</fullName>
    </submittedName>
</protein>
<dbReference type="Gene3D" id="3.30.450.20">
    <property type="entry name" value="PAS domain"/>
    <property type="match status" value="2"/>
</dbReference>
<dbReference type="InterPro" id="IPR003018">
    <property type="entry name" value="GAF"/>
</dbReference>
<evidence type="ECO:0000313" key="2">
    <source>
        <dbReference type="EMBL" id="MBS4538154.1"/>
    </source>
</evidence>
<dbReference type="SUPFAM" id="SSF55781">
    <property type="entry name" value="GAF domain-like"/>
    <property type="match status" value="1"/>
</dbReference>
<dbReference type="Pfam" id="PF01590">
    <property type="entry name" value="GAF"/>
    <property type="match status" value="1"/>
</dbReference>
<dbReference type="Gene3D" id="3.30.450.40">
    <property type="match status" value="1"/>
</dbReference>
<dbReference type="RefSeq" id="WP_203366074.1">
    <property type="nucleotide sequence ID" value="NZ_WSFT01000028.1"/>
</dbReference>
<feature type="domain" description="PAS" evidence="1">
    <location>
        <begin position="302"/>
        <end position="372"/>
    </location>
</feature>
<dbReference type="SUPFAM" id="SSF55785">
    <property type="entry name" value="PYP-like sensor domain (PAS domain)"/>
    <property type="match status" value="2"/>
</dbReference>
<dbReference type="Pfam" id="PF13426">
    <property type="entry name" value="PAS_9"/>
    <property type="match status" value="2"/>
</dbReference>
<keyword evidence="3" id="KW-1185">Reference proteome</keyword>
<proteinExistence type="predicted"/>
<dbReference type="InterPro" id="IPR052155">
    <property type="entry name" value="Biofilm_reg_signaling"/>
</dbReference>
<dbReference type="PANTHER" id="PTHR44757">
    <property type="entry name" value="DIGUANYLATE CYCLASE DGCP"/>
    <property type="match status" value="1"/>
</dbReference>
<accession>A0A942URZ1</accession>
<comment type="caution">
    <text evidence="2">The sequence shown here is derived from an EMBL/GenBank/DDBJ whole genome shotgun (WGS) entry which is preliminary data.</text>
</comment>
<feature type="domain" description="PAS" evidence="1">
    <location>
        <begin position="182"/>
        <end position="235"/>
    </location>
</feature>
<dbReference type="InterPro" id="IPR029016">
    <property type="entry name" value="GAF-like_dom_sf"/>
</dbReference>
<gene>
    <name evidence="2" type="ORF">GOQ27_06750</name>
</gene>
<dbReference type="Proteomes" id="UP000724672">
    <property type="component" value="Unassembled WGS sequence"/>
</dbReference>
<dbReference type="CDD" id="cd00130">
    <property type="entry name" value="PAS"/>
    <property type="match status" value="2"/>
</dbReference>
<dbReference type="InterPro" id="IPR000014">
    <property type="entry name" value="PAS"/>
</dbReference>
<dbReference type="EMBL" id="WSFT01000028">
    <property type="protein sequence ID" value="MBS4538154.1"/>
    <property type="molecule type" value="Genomic_DNA"/>
</dbReference>
<organism evidence="2 3">
    <name type="scientific">Anaeromonas frigoriresistens</name>
    <dbReference type="NCBI Taxonomy" id="2683708"/>
    <lineage>
        <taxon>Bacteria</taxon>
        <taxon>Bacillati</taxon>
        <taxon>Bacillota</taxon>
        <taxon>Tissierellia</taxon>
        <taxon>Tissierellales</taxon>
        <taxon>Thermohalobacteraceae</taxon>
        <taxon>Anaeromonas</taxon>
    </lineage>
</organism>
<name>A0A942URZ1_9FIRM</name>
<dbReference type="PROSITE" id="PS50112">
    <property type="entry name" value="PAS"/>
    <property type="match status" value="2"/>
</dbReference>